<dbReference type="PANTHER" id="PTHR43798">
    <property type="entry name" value="MONOACYLGLYCEROL LIPASE"/>
    <property type="match status" value="1"/>
</dbReference>
<dbReference type="GO" id="GO:0006508">
    <property type="term" value="P:proteolysis"/>
    <property type="evidence" value="ECO:0007669"/>
    <property type="project" value="InterPro"/>
</dbReference>
<dbReference type="PRINTS" id="PR00793">
    <property type="entry name" value="PROAMNOPTASE"/>
</dbReference>
<dbReference type="Gene3D" id="3.40.50.1820">
    <property type="entry name" value="alpha/beta hydrolase"/>
    <property type="match status" value="1"/>
</dbReference>
<dbReference type="AlphaFoldDB" id="A0A252A5W7"/>
<dbReference type="SUPFAM" id="SSF53474">
    <property type="entry name" value="alpha/beta-Hydrolases"/>
    <property type="match status" value="1"/>
</dbReference>
<dbReference type="GO" id="GO:0008233">
    <property type="term" value="F:peptidase activity"/>
    <property type="evidence" value="ECO:0007669"/>
    <property type="project" value="InterPro"/>
</dbReference>
<comment type="similarity">
    <text evidence="1">Belongs to the peptidase S33 family.</text>
</comment>
<evidence type="ECO:0000259" key="4">
    <source>
        <dbReference type="Pfam" id="PF00561"/>
    </source>
</evidence>
<evidence type="ECO:0000313" key="6">
    <source>
        <dbReference type="Proteomes" id="UP000194565"/>
    </source>
</evidence>
<evidence type="ECO:0000256" key="2">
    <source>
        <dbReference type="ARBA" id="ARBA00022801"/>
    </source>
</evidence>
<keyword evidence="3" id="KW-1133">Transmembrane helix</keyword>
<evidence type="ECO:0000256" key="1">
    <source>
        <dbReference type="ARBA" id="ARBA00010088"/>
    </source>
</evidence>
<dbReference type="Pfam" id="PF00561">
    <property type="entry name" value="Abhydrolase_1"/>
    <property type="match status" value="1"/>
</dbReference>
<dbReference type="Proteomes" id="UP000194565">
    <property type="component" value="Unassembled WGS sequence"/>
</dbReference>
<proteinExistence type="inferred from homology"/>
<keyword evidence="3" id="KW-0472">Membrane</keyword>
<dbReference type="InterPro" id="IPR050266">
    <property type="entry name" value="AB_hydrolase_sf"/>
</dbReference>
<feature type="transmembrane region" description="Helical" evidence="3">
    <location>
        <begin position="88"/>
        <end position="105"/>
    </location>
</feature>
<reference evidence="5 6" key="1">
    <citation type="submission" date="2014-06" db="EMBL/GenBank/DDBJ databases">
        <authorList>
            <person name="Ju J."/>
            <person name="Zhang J."/>
        </authorList>
    </citation>
    <scope>NUCLEOTIDE SEQUENCE [LARGE SCALE GENOMIC DNA]</scope>
    <source>
        <strain evidence="5">DmW_042</strain>
    </source>
</reference>
<evidence type="ECO:0000313" key="5">
    <source>
        <dbReference type="EMBL" id="OUI84959.1"/>
    </source>
</evidence>
<dbReference type="InterPro" id="IPR000073">
    <property type="entry name" value="AB_hydrolase_1"/>
</dbReference>
<dbReference type="InterPro" id="IPR002410">
    <property type="entry name" value="Peptidase_S33"/>
</dbReference>
<protein>
    <submittedName>
        <fullName evidence="5">Proline iminopeptidase</fullName>
    </submittedName>
</protein>
<accession>A0A252A5W7</accession>
<name>A0A252A5W7_9PROT</name>
<gene>
    <name evidence="5" type="ORF">HC62_12465</name>
</gene>
<comment type="caution">
    <text evidence="5">The sequence shown here is derived from an EMBL/GenBank/DDBJ whole genome shotgun (WGS) entry which is preliminary data.</text>
</comment>
<keyword evidence="2" id="KW-0378">Hydrolase</keyword>
<dbReference type="EMBL" id="JOMM01000041">
    <property type="protein sequence ID" value="OUI84959.1"/>
    <property type="molecule type" value="Genomic_DNA"/>
</dbReference>
<sequence>MDVNGALLTLSSIGPEAGIPIILLHGGRGFGTHDAVFATYANLAGSYRVIGFDMRGHGRSETQFPFTFAQMVDDIECIRQKLCNNQKIILLGGSFGGMIALSYAITHPHALEALILRGTAPSWHHELGALENFKNRAQHAPMATEQMLEKVFTPTIVNDEEFRLIMFAIAPLYEENPDTLDRNKLALQISTTRYNARVHNDLFADHSYDVSHGLKSITCPTLIMCGANDWICPKDQSELIAKDIPHAELKIIPNTNHAIPPDTAYQLVSDFLSKHVRPL</sequence>
<dbReference type="PRINTS" id="PR00111">
    <property type="entry name" value="ABHYDROLASE"/>
</dbReference>
<evidence type="ECO:0000256" key="3">
    <source>
        <dbReference type="SAM" id="Phobius"/>
    </source>
</evidence>
<organism evidence="5 6">
    <name type="scientific">Acetobacter tropicalis</name>
    <dbReference type="NCBI Taxonomy" id="104102"/>
    <lineage>
        <taxon>Bacteria</taxon>
        <taxon>Pseudomonadati</taxon>
        <taxon>Pseudomonadota</taxon>
        <taxon>Alphaproteobacteria</taxon>
        <taxon>Acetobacterales</taxon>
        <taxon>Acetobacteraceae</taxon>
        <taxon>Acetobacter</taxon>
    </lineage>
</organism>
<dbReference type="InterPro" id="IPR029058">
    <property type="entry name" value="AB_hydrolase_fold"/>
</dbReference>
<keyword evidence="3" id="KW-0812">Transmembrane</keyword>
<feature type="domain" description="AB hydrolase-1" evidence="4">
    <location>
        <begin position="20"/>
        <end position="259"/>
    </location>
</feature>